<keyword evidence="2" id="KW-0520">NAD</keyword>
<organism evidence="3 4">
    <name type="scientific">Priapulus caudatus</name>
    <name type="common">Priapulid worm</name>
    <dbReference type="NCBI Taxonomy" id="37621"/>
    <lineage>
        <taxon>Eukaryota</taxon>
        <taxon>Metazoa</taxon>
        <taxon>Ecdysozoa</taxon>
        <taxon>Scalidophora</taxon>
        <taxon>Priapulida</taxon>
        <taxon>Priapulimorpha</taxon>
        <taxon>Priapulimorphida</taxon>
        <taxon>Priapulidae</taxon>
        <taxon>Priapulus</taxon>
    </lineage>
</organism>
<dbReference type="PANTHER" id="PTHR46505:SF1">
    <property type="entry name" value="OXIDOREDUCTASE NAD-BINDING DOMAIN-CONTAINING PROTEIN 1"/>
    <property type="match status" value="1"/>
</dbReference>
<sequence>MKTNRTWLVSKATVISISNASDTVKTLSLKVAEKNVSFKAGQWVDLTIPGVEEVGGFSICSSPMKLQMCGIVDLAVQASDASPSTWVHSNVRSSSAHRD</sequence>
<dbReference type="Proteomes" id="UP000695022">
    <property type="component" value="Unplaced"/>
</dbReference>
<dbReference type="InterPro" id="IPR052128">
    <property type="entry name" value="Oxidoreductase_NAD-binding"/>
</dbReference>
<keyword evidence="1" id="KW-0560">Oxidoreductase</keyword>
<keyword evidence="3" id="KW-1185">Reference proteome</keyword>
<dbReference type="SUPFAM" id="SSF63380">
    <property type="entry name" value="Riboflavin synthase domain-like"/>
    <property type="match status" value="1"/>
</dbReference>
<gene>
    <name evidence="4" type="primary">LOC106813980</name>
</gene>
<proteinExistence type="predicted"/>
<evidence type="ECO:0000313" key="4">
    <source>
        <dbReference type="RefSeq" id="XP_014673721.1"/>
    </source>
</evidence>
<reference evidence="4" key="1">
    <citation type="submission" date="2025-08" db="UniProtKB">
        <authorList>
            <consortium name="RefSeq"/>
        </authorList>
    </citation>
    <scope>IDENTIFICATION</scope>
</reference>
<evidence type="ECO:0000256" key="1">
    <source>
        <dbReference type="ARBA" id="ARBA00023002"/>
    </source>
</evidence>
<dbReference type="RefSeq" id="XP_014673721.1">
    <property type="nucleotide sequence ID" value="XM_014818235.1"/>
</dbReference>
<dbReference type="Gene3D" id="2.40.30.10">
    <property type="entry name" value="Translation factors"/>
    <property type="match status" value="1"/>
</dbReference>
<name>A0ABM1ENF0_PRICU</name>
<dbReference type="GeneID" id="106813980"/>
<evidence type="ECO:0000256" key="2">
    <source>
        <dbReference type="ARBA" id="ARBA00023027"/>
    </source>
</evidence>
<feature type="non-terminal residue" evidence="4">
    <location>
        <position position="99"/>
    </location>
</feature>
<protein>
    <submittedName>
        <fullName evidence="4">Oxidoreductase NAD-binding domain-containing protein 1-like</fullName>
    </submittedName>
</protein>
<dbReference type="InterPro" id="IPR017938">
    <property type="entry name" value="Riboflavin_synthase-like_b-brl"/>
</dbReference>
<evidence type="ECO:0000313" key="3">
    <source>
        <dbReference type="Proteomes" id="UP000695022"/>
    </source>
</evidence>
<dbReference type="PANTHER" id="PTHR46505">
    <property type="entry name" value="OXIDOREDUCTASE NAD-BINDING DOMAIN-CONTAINING PROTEIN 1"/>
    <property type="match status" value="1"/>
</dbReference>
<accession>A0ABM1ENF0</accession>